<dbReference type="SUPFAM" id="SSF51445">
    <property type="entry name" value="(Trans)glycosidases"/>
    <property type="match status" value="1"/>
</dbReference>
<protein>
    <recommendedName>
        <fullName evidence="3">DUF4082 domain-containing protein</fullName>
    </recommendedName>
</protein>
<evidence type="ECO:0000259" key="3">
    <source>
        <dbReference type="Pfam" id="PF13313"/>
    </source>
</evidence>
<keyword evidence="5" id="KW-1185">Reference proteome</keyword>
<evidence type="ECO:0000256" key="2">
    <source>
        <dbReference type="SAM" id="SignalP"/>
    </source>
</evidence>
<keyword evidence="2" id="KW-0732">Signal</keyword>
<dbReference type="InterPro" id="IPR025141">
    <property type="entry name" value="DUF4082"/>
</dbReference>
<reference evidence="5" key="1">
    <citation type="journal article" date="2019" name="Int. J. Syst. Evol. Microbiol.">
        <title>The Global Catalogue of Microorganisms (GCM) 10K type strain sequencing project: providing services to taxonomists for standard genome sequencing and annotation.</title>
        <authorList>
            <consortium name="The Broad Institute Genomics Platform"/>
            <consortium name="The Broad Institute Genome Sequencing Center for Infectious Disease"/>
            <person name="Wu L."/>
            <person name="Ma J."/>
        </authorList>
    </citation>
    <scope>NUCLEOTIDE SEQUENCE [LARGE SCALE GENOMIC DNA]</scope>
    <source>
        <strain evidence="5">JCM 14560</strain>
    </source>
</reference>
<sequence length="605" mass="61302">MRRRTAAVLALALLGLSSCTPGGGVHHPPPPPARPAGAPTGIFGSAVPQTPAFDDPAATTLGVRFTSTLPGVVTGIRFYKGAGNTGVHVGALWDAQGRQLAQVAFAHESDTGWQQADLSQPVRITAGATYTVSYLAPAGHYAAAPDAFDGGPVVLASGPLTAVGGGFASGTATAFPGQSHLNTDYYVDVVFSPDESVTHVPDAFTPAYWSKWAATAAWSDPSRLPVGVWMQDPVTPYQGADDADAFRALGVNTFVGLWGWPADDHGQIRAAAAAGMAVIAGGHACDPAPGGAGGAAQWPCTTADLPLAARAAQAGGGTLAGYQLADEPDMNAPDGTATGAGCLPPAQLAGFAASLRRQDATRPVLVNFGTGVAGGARSPGCPTDFSQYTATADIVSVDFYGVSDPSSPAGTKGVRTYGTTAARTRLLSPGKPVWVFLETPVQMQAGSATPTGAKAASPAQVRAAAWAALVNGATGISWFCHSFVSWPQVDACLRDAASAATVKAVDADARTYAAYWNAPPVLVGATTRGAPVTATLRRAGGRTAVLAVATDSATLPQGGPSTATFTVPGGYTGPVRTDDGRTLTAHQGTFTDTFTAYQPHAYTLG</sequence>
<feature type="domain" description="DUF4082" evidence="3">
    <location>
        <begin position="46"/>
        <end position="187"/>
    </location>
</feature>
<feature type="signal peptide" evidence="2">
    <location>
        <begin position="1"/>
        <end position="22"/>
    </location>
</feature>
<dbReference type="InterPro" id="IPR017853">
    <property type="entry name" value="GH"/>
</dbReference>
<evidence type="ECO:0000256" key="1">
    <source>
        <dbReference type="SAM" id="MobiDB-lite"/>
    </source>
</evidence>
<comment type="caution">
    <text evidence="4">The sequence shown here is derived from an EMBL/GenBank/DDBJ whole genome shotgun (WGS) entry which is preliminary data.</text>
</comment>
<evidence type="ECO:0000313" key="4">
    <source>
        <dbReference type="EMBL" id="GAA2150973.1"/>
    </source>
</evidence>
<dbReference type="RefSeq" id="WP_344467807.1">
    <property type="nucleotide sequence ID" value="NZ_BAAANT010000030.1"/>
</dbReference>
<feature type="region of interest" description="Disordered" evidence="1">
    <location>
        <begin position="20"/>
        <end position="42"/>
    </location>
</feature>
<dbReference type="Proteomes" id="UP001422759">
    <property type="component" value="Unassembled WGS sequence"/>
</dbReference>
<proteinExistence type="predicted"/>
<dbReference type="Pfam" id="PF13313">
    <property type="entry name" value="DUF4082"/>
    <property type="match status" value="1"/>
</dbReference>
<evidence type="ECO:0000313" key="5">
    <source>
        <dbReference type="Proteomes" id="UP001422759"/>
    </source>
</evidence>
<accession>A0ABP5LNW7</accession>
<feature type="chain" id="PRO_5047085213" description="DUF4082 domain-containing protein" evidence="2">
    <location>
        <begin position="23"/>
        <end position="605"/>
    </location>
</feature>
<dbReference type="EMBL" id="BAAANT010000030">
    <property type="protein sequence ID" value="GAA2150973.1"/>
    <property type="molecule type" value="Genomic_DNA"/>
</dbReference>
<dbReference type="Gene3D" id="3.20.20.80">
    <property type="entry name" value="Glycosidases"/>
    <property type="match status" value="1"/>
</dbReference>
<name>A0ABP5LNW7_9ACTN</name>
<gene>
    <name evidence="4" type="ORF">GCM10009760_45870</name>
</gene>
<organism evidence="4 5">
    <name type="scientific">Kitasatospora kazusensis</name>
    <dbReference type="NCBI Taxonomy" id="407974"/>
    <lineage>
        <taxon>Bacteria</taxon>
        <taxon>Bacillati</taxon>
        <taxon>Actinomycetota</taxon>
        <taxon>Actinomycetes</taxon>
        <taxon>Kitasatosporales</taxon>
        <taxon>Streptomycetaceae</taxon>
        <taxon>Kitasatospora</taxon>
    </lineage>
</organism>
<dbReference type="PROSITE" id="PS51257">
    <property type="entry name" value="PROKAR_LIPOPROTEIN"/>
    <property type="match status" value="1"/>
</dbReference>